<dbReference type="Pfam" id="PF00112">
    <property type="entry name" value="Peptidase_C1"/>
    <property type="match status" value="1"/>
</dbReference>
<dbReference type="Proteomes" id="UP001189429">
    <property type="component" value="Unassembled WGS sequence"/>
</dbReference>
<feature type="domain" description="Peptidase C1A papain C-terminal" evidence="1">
    <location>
        <begin position="1"/>
        <end position="48"/>
    </location>
</feature>
<dbReference type="PROSITE" id="PS00640">
    <property type="entry name" value="THIOL_PROTEASE_ASN"/>
    <property type="match status" value="1"/>
</dbReference>
<gene>
    <name evidence="2" type="ORF">PCOR1329_LOCUS4108</name>
</gene>
<feature type="non-terminal residue" evidence="2">
    <location>
        <position position="73"/>
    </location>
</feature>
<keyword evidence="3" id="KW-1185">Reference proteome</keyword>
<organism evidence="2 3">
    <name type="scientific">Prorocentrum cordatum</name>
    <dbReference type="NCBI Taxonomy" id="2364126"/>
    <lineage>
        <taxon>Eukaryota</taxon>
        <taxon>Sar</taxon>
        <taxon>Alveolata</taxon>
        <taxon>Dinophyceae</taxon>
        <taxon>Prorocentrales</taxon>
        <taxon>Prorocentraceae</taxon>
        <taxon>Prorocentrum</taxon>
    </lineage>
</organism>
<evidence type="ECO:0000313" key="3">
    <source>
        <dbReference type="Proteomes" id="UP001189429"/>
    </source>
</evidence>
<sequence length="73" mass="7700">MGYGAVPGARYWLIRNSWGEGWGERGFIRLFRYGGEGDDSHCGVDSDPQQGVGCDGGPSQVTVCGMCGILADA</sequence>
<accession>A0ABN9PQY9</accession>
<reference evidence="2" key="1">
    <citation type="submission" date="2023-10" db="EMBL/GenBank/DDBJ databases">
        <authorList>
            <person name="Chen Y."/>
            <person name="Shah S."/>
            <person name="Dougan E. K."/>
            <person name="Thang M."/>
            <person name="Chan C."/>
        </authorList>
    </citation>
    <scope>NUCLEOTIDE SEQUENCE [LARGE SCALE GENOMIC DNA]</scope>
</reference>
<dbReference type="InterPro" id="IPR000668">
    <property type="entry name" value="Peptidase_C1A_C"/>
</dbReference>
<comment type="caution">
    <text evidence="2">The sequence shown here is derived from an EMBL/GenBank/DDBJ whole genome shotgun (WGS) entry which is preliminary data.</text>
</comment>
<dbReference type="Gene3D" id="2.40.50.170">
    <property type="entry name" value="Cysteine proteinases. Chain C"/>
    <property type="match status" value="1"/>
</dbReference>
<proteinExistence type="predicted"/>
<evidence type="ECO:0000259" key="1">
    <source>
        <dbReference type="Pfam" id="PF00112"/>
    </source>
</evidence>
<dbReference type="EMBL" id="CAUYUJ010001066">
    <property type="protein sequence ID" value="CAK0793998.1"/>
    <property type="molecule type" value="Genomic_DNA"/>
</dbReference>
<dbReference type="InterPro" id="IPR038765">
    <property type="entry name" value="Papain-like_cys_pep_sf"/>
</dbReference>
<name>A0ABN9PQY9_9DINO</name>
<dbReference type="SUPFAM" id="SSF54001">
    <property type="entry name" value="Cysteine proteinases"/>
    <property type="match status" value="1"/>
</dbReference>
<protein>
    <recommendedName>
        <fullName evidence="1">Peptidase C1A papain C-terminal domain-containing protein</fullName>
    </recommendedName>
</protein>
<dbReference type="InterPro" id="IPR025661">
    <property type="entry name" value="Pept_asp_AS"/>
</dbReference>
<evidence type="ECO:0000313" key="2">
    <source>
        <dbReference type="EMBL" id="CAK0793998.1"/>
    </source>
</evidence>